<evidence type="ECO:0000259" key="5">
    <source>
        <dbReference type="Pfam" id="PF00891"/>
    </source>
</evidence>
<evidence type="ECO:0000256" key="4">
    <source>
        <dbReference type="SAM" id="Phobius"/>
    </source>
</evidence>
<feature type="domain" description="O-methyltransferase C-terminal" evidence="5">
    <location>
        <begin position="1"/>
        <end position="82"/>
    </location>
</feature>
<dbReference type="PANTHER" id="PTHR11746">
    <property type="entry name" value="O-METHYLTRANSFERASE"/>
    <property type="match status" value="1"/>
</dbReference>
<organism evidence="6">
    <name type="scientific">Nymphaea colorata</name>
    <name type="common">pocket water lily</name>
    <dbReference type="NCBI Taxonomy" id="210225"/>
    <lineage>
        <taxon>Eukaryota</taxon>
        <taxon>Viridiplantae</taxon>
        <taxon>Streptophyta</taxon>
        <taxon>Embryophyta</taxon>
        <taxon>Tracheophyta</taxon>
        <taxon>Spermatophyta</taxon>
        <taxon>Magnoliopsida</taxon>
        <taxon>Nymphaeales</taxon>
        <taxon>Nymphaeaceae</taxon>
        <taxon>Nymphaea</taxon>
    </lineage>
</organism>
<dbReference type="PROSITE" id="PS51683">
    <property type="entry name" value="SAM_OMT_II"/>
    <property type="match status" value="1"/>
</dbReference>
<accession>A0A5K1CRC1</accession>
<dbReference type="Gramene" id="NC4G0030280.1">
    <property type="protein sequence ID" value="NC4G0030280.1:cds"/>
    <property type="gene ID" value="NC4G0030280"/>
</dbReference>
<evidence type="ECO:0000256" key="1">
    <source>
        <dbReference type="ARBA" id="ARBA00022603"/>
    </source>
</evidence>
<keyword evidence="2" id="KW-0808">Transferase</keyword>
<dbReference type="SUPFAM" id="SSF53335">
    <property type="entry name" value="S-adenosyl-L-methionine-dependent methyltransferases"/>
    <property type="match status" value="1"/>
</dbReference>
<evidence type="ECO:0000256" key="2">
    <source>
        <dbReference type="ARBA" id="ARBA00022679"/>
    </source>
</evidence>
<dbReference type="GO" id="GO:0008171">
    <property type="term" value="F:O-methyltransferase activity"/>
    <property type="evidence" value="ECO:0007669"/>
    <property type="project" value="InterPro"/>
</dbReference>
<dbReference type="AlphaFoldDB" id="A0A5K1CRC1"/>
<sequence>MLQWILHGWDDDHCLKLLKNCWKALPENGKVIAVEMVLPETVDNRLSTSAAFQLDVLMLALNHGGKERTEKEFKGLAMAAGFTGIKAICCAYNFWVIEFYKNMSTNCLLVVEGDGMSP</sequence>
<dbReference type="EMBL" id="LR721782">
    <property type="protein sequence ID" value="VVW26351.1"/>
    <property type="molecule type" value="Genomic_DNA"/>
</dbReference>
<dbReference type="Pfam" id="PF00891">
    <property type="entry name" value="Methyltransf_2"/>
    <property type="match status" value="1"/>
</dbReference>
<reference evidence="6" key="1">
    <citation type="submission" date="2019-09" db="EMBL/GenBank/DDBJ databases">
        <authorList>
            <person name="Zhang L."/>
        </authorList>
    </citation>
    <scope>NUCLEOTIDE SEQUENCE</scope>
</reference>
<dbReference type="InterPro" id="IPR001077">
    <property type="entry name" value="COMT_C"/>
</dbReference>
<keyword evidence="3" id="KW-0949">S-adenosyl-L-methionine</keyword>
<evidence type="ECO:0000313" key="6">
    <source>
        <dbReference type="EMBL" id="VVW26351.1"/>
    </source>
</evidence>
<dbReference type="InterPro" id="IPR016461">
    <property type="entry name" value="COMT-like"/>
</dbReference>
<proteinExistence type="predicted"/>
<keyword evidence="1" id="KW-0489">Methyltransferase</keyword>
<protein>
    <recommendedName>
        <fullName evidence="5">O-methyltransferase C-terminal domain-containing protein</fullName>
    </recommendedName>
</protein>
<dbReference type="Gene3D" id="3.40.50.150">
    <property type="entry name" value="Vaccinia Virus protein VP39"/>
    <property type="match status" value="1"/>
</dbReference>
<keyword evidence="4" id="KW-1133">Transmembrane helix</keyword>
<name>A0A5K1CRC1_9MAGN</name>
<gene>
    <name evidence="6" type="ORF">NYM_LOCUS17274</name>
</gene>
<feature type="transmembrane region" description="Helical" evidence="4">
    <location>
        <begin position="76"/>
        <end position="95"/>
    </location>
</feature>
<dbReference type="GO" id="GO:0032259">
    <property type="term" value="P:methylation"/>
    <property type="evidence" value="ECO:0007669"/>
    <property type="project" value="UniProtKB-KW"/>
</dbReference>
<dbReference type="InterPro" id="IPR029063">
    <property type="entry name" value="SAM-dependent_MTases_sf"/>
</dbReference>
<evidence type="ECO:0000256" key="3">
    <source>
        <dbReference type="ARBA" id="ARBA00022691"/>
    </source>
</evidence>
<keyword evidence="4" id="KW-0472">Membrane</keyword>
<keyword evidence="4" id="KW-0812">Transmembrane</keyword>